<accession>A0A7Z7HNY4</accession>
<dbReference type="SUPFAM" id="SSF110997">
    <property type="entry name" value="Sporulation related repeat"/>
    <property type="match status" value="1"/>
</dbReference>
<keyword evidence="5" id="KW-1185">Reference proteome</keyword>
<dbReference type="GO" id="GO:0032506">
    <property type="term" value="P:cytokinetic process"/>
    <property type="evidence" value="ECO:0007669"/>
    <property type="project" value="TreeGrafter"/>
</dbReference>
<organism evidence="4 5">
    <name type="scientific">Sterolibacterium denitrificans</name>
    <dbReference type="NCBI Taxonomy" id="157592"/>
    <lineage>
        <taxon>Bacteria</taxon>
        <taxon>Pseudomonadati</taxon>
        <taxon>Pseudomonadota</taxon>
        <taxon>Betaproteobacteria</taxon>
        <taxon>Nitrosomonadales</taxon>
        <taxon>Sterolibacteriaceae</taxon>
        <taxon>Sterolibacterium</taxon>
    </lineage>
</organism>
<dbReference type="InterPro" id="IPR052521">
    <property type="entry name" value="Cell_div_SPOR-domain"/>
</dbReference>
<evidence type="ECO:0000259" key="3">
    <source>
        <dbReference type="PROSITE" id="PS51724"/>
    </source>
</evidence>
<feature type="domain" description="SPOR" evidence="3">
    <location>
        <begin position="128"/>
        <end position="208"/>
    </location>
</feature>
<dbReference type="RefSeq" id="WP_154715811.1">
    <property type="nucleotide sequence ID" value="NZ_LT837803.1"/>
</dbReference>
<evidence type="ECO:0000256" key="1">
    <source>
        <dbReference type="SAM" id="MobiDB-lite"/>
    </source>
</evidence>
<protein>
    <submittedName>
        <fullName evidence="4">Sporulation related protein</fullName>
    </submittedName>
</protein>
<dbReference type="PROSITE" id="PS51724">
    <property type="entry name" value="SPOR"/>
    <property type="match status" value="1"/>
</dbReference>
<reference evidence="4" key="1">
    <citation type="submission" date="2017-03" db="EMBL/GenBank/DDBJ databases">
        <authorList>
            <consortium name="AG Boll"/>
        </authorList>
    </citation>
    <scope>NUCLEOTIDE SEQUENCE [LARGE SCALE GENOMIC DNA]</scope>
    <source>
        <strain evidence="4">Chol</strain>
    </source>
</reference>
<keyword evidence="2" id="KW-1133">Transmembrane helix</keyword>
<dbReference type="Proteomes" id="UP000242886">
    <property type="component" value="Chromosome SDENCHOL"/>
</dbReference>
<dbReference type="InterPro" id="IPR007730">
    <property type="entry name" value="SPOR-like_dom"/>
</dbReference>
<dbReference type="GO" id="GO:0032153">
    <property type="term" value="C:cell division site"/>
    <property type="evidence" value="ECO:0007669"/>
    <property type="project" value="TreeGrafter"/>
</dbReference>
<feature type="compositionally biased region" description="Low complexity" evidence="1">
    <location>
        <begin position="105"/>
        <end position="127"/>
    </location>
</feature>
<dbReference type="EMBL" id="LT837803">
    <property type="protein sequence ID" value="SMB21824.1"/>
    <property type="molecule type" value="Genomic_DNA"/>
</dbReference>
<keyword evidence="2" id="KW-0472">Membrane</keyword>
<feature type="transmembrane region" description="Helical" evidence="2">
    <location>
        <begin position="21"/>
        <end position="43"/>
    </location>
</feature>
<dbReference type="PANTHER" id="PTHR38687">
    <property type="entry name" value="CELL DIVISION PROTEIN DEDD-RELATED"/>
    <property type="match status" value="1"/>
</dbReference>
<dbReference type="GO" id="GO:0030428">
    <property type="term" value="C:cell septum"/>
    <property type="evidence" value="ECO:0007669"/>
    <property type="project" value="TreeGrafter"/>
</dbReference>
<dbReference type="AlphaFoldDB" id="A0A7Z7HNY4"/>
<dbReference type="GO" id="GO:0042834">
    <property type="term" value="F:peptidoglycan binding"/>
    <property type="evidence" value="ECO:0007669"/>
    <property type="project" value="InterPro"/>
</dbReference>
<keyword evidence="2" id="KW-0812">Transmembrane</keyword>
<dbReference type="Pfam" id="PF05036">
    <property type="entry name" value="SPOR"/>
    <property type="match status" value="1"/>
</dbReference>
<dbReference type="Gene3D" id="3.30.70.1070">
    <property type="entry name" value="Sporulation related repeat"/>
    <property type="match status" value="1"/>
</dbReference>
<evidence type="ECO:0000256" key="2">
    <source>
        <dbReference type="SAM" id="Phobius"/>
    </source>
</evidence>
<feature type="region of interest" description="Disordered" evidence="1">
    <location>
        <begin position="103"/>
        <end position="127"/>
    </location>
</feature>
<gene>
    <name evidence="4" type="ORF">SDENCHOL_10406</name>
</gene>
<evidence type="ECO:0000313" key="5">
    <source>
        <dbReference type="Proteomes" id="UP000242886"/>
    </source>
</evidence>
<feature type="region of interest" description="Disordered" evidence="1">
    <location>
        <begin position="58"/>
        <end position="85"/>
    </location>
</feature>
<sequence>MTRKISSSSRRPAQRQHRGGTLIGLFVGLVIGLLCAFGVAWYLQKSPLPFQDNGMQERVDVTQPPGAPLQLPGRPGQKPVNGGKNSAEGQRFEFYKILPSGQMTPSPAGEAGAGAPSAPAPDGSDASAAGTNAVYLQVGAFQKSADANNQKAKLALMGFETSVFEVETPDRGTLYRVRVGPFASPEEMNLARNQLSESGIPASIVKVKNQPQ</sequence>
<evidence type="ECO:0000313" key="4">
    <source>
        <dbReference type="EMBL" id="SMB21824.1"/>
    </source>
</evidence>
<name>A0A7Z7HNY4_9PROT</name>
<dbReference type="InterPro" id="IPR036680">
    <property type="entry name" value="SPOR-like_sf"/>
</dbReference>
<proteinExistence type="predicted"/>
<dbReference type="PANTHER" id="PTHR38687:SF1">
    <property type="entry name" value="CELL DIVISION PROTEIN DEDD"/>
    <property type="match status" value="1"/>
</dbReference>